<proteinExistence type="predicted"/>
<name>A0A3B9QWD8_9CORY</name>
<dbReference type="Pfam" id="PF25209">
    <property type="entry name" value="Phage_capsid_4"/>
    <property type="match status" value="1"/>
</dbReference>
<comment type="caution">
    <text evidence="1">The sequence shown here is derived from an EMBL/GenBank/DDBJ whole genome shotgun (WGS) entry which is preliminary data.</text>
</comment>
<dbReference type="EMBL" id="DMDD01000268">
    <property type="protein sequence ID" value="HAF73291.1"/>
    <property type="molecule type" value="Genomic_DNA"/>
</dbReference>
<evidence type="ECO:0000313" key="2">
    <source>
        <dbReference type="Proteomes" id="UP000260925"/>
    </source>
</evidence>
<evidence type="ECO:0000313" key="1">
    <source>
        <dbReference type="EMBL" id="HAF73291.1"/>
    </source>
</evidence>
<dbReference type="Proteomes" id="UP000260925">
    <property type="component" value="Unassembled WGS sequence"/>
</dbReference>
<reference evidence="1 2" key="1">
    <citation type="journal article" date="2018" name="Nat. Biotechnol.">
        <title>A standardized bacterial taxonomy based on genome phylogeny substantially revises the tree of life.</title>
        <authorList>
            <person name="Parks D.H."/>
            <person name="Chuvochina M."/>
            <person name="Waite D.W."/>
            <person name="Rinke C."/>
            <person name="Skarshewski A."/>
            <person name="Chaumeil P.A."/>
            <person name="Hugenholtz P."/>
        </authorList>
    </citation>
    <scope>NUCLEOTIDE SEQUENCE [LARGE SCALE GENOMIC DNA]</scope>
    <source>
        <strain evidence="1">UBA9851</strain>
    </source>
</reference>
<organism evidence="1 2">
    <name type="scientific">Corynebacterium variabile</name>
    <dbReference type="NCBI Taxonomy" id="1727"/>
    <lineage>
        <taxon>Bacteria</taxon>
        <taxon>Bacillati</taxon>
        <taxon>Actinomycetota</taxon>
        <taxon>Actinomycetes</taxon>
        <taxon>Mycobacteriales</taxon>
        <taxon>Corynebacteriaceae</taxon>
        <taxon>Corynebacterium</taxon>
    </lineage>
</organism>
<gene>
    <name evidence="1" type="ORF">DCL06_11250</name>
</gene>
<evidence type="ECO:0008006" key="3">
    <source>
        <dbReference type="Google" id="ProtNLM"/>
    </source>
</evidence>
<dbReference type="SUPFAM" id="SSF56563">
    <property type="entry name" value="Major capsid protein gp5"/>
    <property type="match status" value="1"/>
</dbReference>
<dbReference type="AlphaFoldDB" id="A0A3B9QWD8"/>
<protein>
    <recommendedName>
        <fullName evidence="3">Major capsid protein</fullName>
    </recommendedName>
</protein>
<sequence>MGTHLTSAFGNDTLTVDQMVKDPTFIPERILENLDGAFLEAALFRNGGSNDGVVAYREAVAPYLNDDAEDVAEFAEIPVSDMNQGKLKSIIGSKTALAVRISWEMQRFNRIDRLSQQISGLQNTAIKNGVESTLKAFNSGGVPELAVSTDWEDGDANPMLDLRQAKRMISTAKAPDRDDALMGYKPDIIVANDATIDLALSHDSVQKFYRGDIAHENPLYSGVTPQTIGGLRVVTSQWIPEGEAYILQSGVVGFVSEAQPLTVTPMYAPGGDNGFGGPNQSWRSDIFRHRVIAVDNPRAAVKLVGIEA</sequence>
<accession>A0A3B9QWD8</accession>